<evidence type="ECO:0000256" key="2">
    <source>
        <dbReference type="ARBA" id="ARBA00006735"/>
    </source>
</evidence>
<evidence type="ECO:0000259" key="16">
    <source>
        <dbReference type="PROSITE" id="PS51034"/>
    </source>
</evidence>
<evidence type="ECO:0000256" key="12">
    <source>
        <dbReference type="ARBA" id="ARBA00023157"/>
    </source>
</evidence>
<gene>
    <name evidence="17" type="ORF">PODLI_1B023945</name>
</gene>
<feature type="domain" description="ZP" evidence="16">
    <location>
        <begin position="72"/>
        <end position="335"/>
    </location>
</feature>
<comment type="PTM">
    <text evidence="14">Proteolytically cleaved before the transmembrane segment to yield the secreted ectodomain incorporated in the zona pellucida.</text>
</comment>
<keyword evidence="18" id="KW-1185">Reference proteome</keyword>
<dbReference type="Gene3D" id="2.60.40.3210">
    <property type="entry name" value="Zona pellucida, ZP-N domain"/>
    <property type="match status" value="1"/>
</dbReference>
<dbReference type="PROSITE" id="PS51034">
    <property type="entry name" value="ZP_2"/>
    <property type="match status" value="1"/>
</dbReference>
<evidence type="ECO:0000256" key="14">
    <source>
        <dbReference type="RuleBase" id="RU367066"/>
    </source>
</evidence>
<dbReference type="PANTHER" id="PTHR11576:SF2">
    <property type="entry name" value="ZONA PELLUCIDA SPERM-BINDING PROTEIN 3"/>
    <property type="match status" value="1"/>
</dbReference>
<evidence type="ECO:0000256" key="4">
    <source>
        <dbReference type="ARBA" id="ARBA00022475"/>
    </source>
</evidence>
<keyword evidence="11" id="KW-0472">Membrane</keyword>
<feature type="signal peptide" evidence="14">
    <location>
        <begin position="1"/>
        <end position="21"/>
    </location>
</feature>
<proteinExistence type="inferred from homology"/>
<dbReference type="GO" id="GO:0035803">
    <property type="term" value="P:egg coat formation"/>
    <property type="evidence" value="ECO:0007669"/>
    <property type="project" value="UniProtKB-UniRule"/>
</dbReference>
<evidence type="ECO:0000256" key="6">
    <source>
        <dbReference type="ARBA" id="ARBA00022530"/>
    </source>
</evidence>
<dbReference type="InterPro" id="IPR055356">
    <property type="entry name" value="ZP-N"/>
</dbReference>
<dbReference type="EMBL" id="OX395137">
    <property type="protein sequence ID" value="CAI5788315.1"/>
    <property type="molecule type" value="Genomic_DNA"/>
</dbReference>
<evidence type="ECO:0000256" key="10">
    <source>
        <dbReference type="ARBA" id="ARBA00022989"/>
    </source>
</evidence>
<keyword evidence="5 14" id="KW-0964">Secreted</keyword>
<keyword evidence="4 14" id="KW-1003">Cell membrane</keyword>
<dbReference type="GO" id="GO:0007339">
    <property type="term" value="P:binding of sperm to zona pellucida"/>
    <property type="evidence" value="ECO:0007669"/>
    <property type="project" value="UniProtKB-UniRule"/>
</dbReference>
<comment type="domain">
    <text evidence="14">The ZP domain is involved in the polymerization of the ZP proteins to form the zona pellucida.</text>
</comment>
<reference evidence="17" key="1">
    <citation type="submission" date="2022-12" db="EMBL/GenBank/DDBJ databases">
        <authorList>
            <person name="Alioto T."/>
            <person name="Alioto T."/>
            <person name="Gomez Garrido J."/>
        </authorList>
    </citation>
    <scope>NUCLEOTIDE SEQUENCE</scope>
</reference>
<keyword evidence="8" id="KW-0812">Transmembrane</keyword>
<keyword evidence="7 14" id="KW-0165">Cleavage on pair of basic residues</keyword>
<protein>
    <recommendedName>
        <fullName evidence="3 14">Zona pellucida sperm-binding protein 3</fullName>
    </recommendedName>
</protein>
<dbReference type="InterPro" id="IPR001507">
    <property type="entry name" value="ZP_dom"/>
</dbReference>
<evidence type="ECO:0000256" key="3">
    <source>
        <dbReference type="ARBA" id="ARBA00017980"/>
    </source>
</evidence>
<evidence type="ECO:0000313" key="18">
    <source>
        <dbReference type="Proteomes" id="UP001178461"/>
    </source>
</evidence>
<accession>A0AA35L1T1</accession>
<dbReference type="InterPro" id="IPR042235">
    <property type="entry name" value="ZP-C_dom"/>
</dbReference>
<keyword evidence="12 14" id="KW-1015">Disulfide bond</keyword>
<dbReference type="GO" id="GO:0035805">
    <property type="term" value="C:egg coat"/>
    <property type="evidence" value="ECO:0007669"/>
    <property type="project" value="UniProtKB-SubCell"/>
</dbReference>
<comment type="similarity">
    <text evidence="2 14">Belongs to the ZP domain family. ZPC subfamily.</text>
</comment>
<dbReference type="GO" id="GO:2000344">
    <property type="term" value="P:positive regulation of acrosome reaction"/>
    <property type="evidence" value="ECO:0007669"/>
    <property type="project" value="UniProtKB-UniRule"/>
</dbReference>
<keyword evidence="13" id="KW-0325">Glycoprotein</keyword>
<dbReference type="GO" id="GO:0005886">
    <property type="term" value="C:plasma membrane"/>
    <property type="evidence" value="ECO:0007669"/>
    <property type="project" value="UniProtKB-SubCell"/>
</dbReference>
<dbReference type="PANTHER" id="PTHR11576">
    <property type="entry name" value="ZONA PELLUCIDA SPERM-BINDING PROTEIN 3"/>
    <property type="match status" value="1"/>
</dbReference>
<comment type="subcellular location">
    <subcellularLocation>
        <location evidence="1">Secreted</location>
        <location evidence="1">Extracellular space</location>
        <location evidence="1">Extracellular matrix</location>
    </subcellularLocation>
    <subcellularLocation>
        <location evidence="14">Zona pellucida</location>
    </subcellularLocation>
    <subcellularLocation>
        <location evidence="14">Cell membrane</location>
        <topology evidence="14">Single-pass type I membrane protein</topology>
    </subcellularLocation>
</comment>
<evidence type="ECO:0000256" key="13">
    <source>
        <dbReference type="ARBA" id="ARBA00023180"/>
    </source>
</evidence>
<dbReference type="Proteomes" id="UP001178461">
    <property type="component" value="Chromosome 12"/>
</dbReference>
<keyword evidence="9 14" id="KW-0732">Signal</keyword>
<evidence type="ECO:0000256" key="1">
    <source>
        <dbReference type="ARBA" id="ARBA00004498"/>
    </source>
</evidence>
<dbReference type="InterPro" id="IPR048290">
    <property type="entry name" value="ZP_chr"/>
</dbReference>
<organism evidence="17 18">
    <name type="scientific">Podarcis lilfordi</name>
    <name type="common">Lilford's wall lizard</name>
    <dbReference type="NCBI Taxonomy" id="74358"/>
    <lineage>
        <taxon>Eukaryota</taxon>
        <taxon>Metazoa</taxon>
        <taxon>Chordata</taxon>
        <taxon>Craniata</taxon>
        <taxon>Vertebrata</taxon>
        <taxon>Euteleostomi</taxon>
        <taxon>Lepidosauria</taxon>
        <taxon>Squamata</taxon>
        <taxon>Bifurcata</taxon>
        <taxon>Unidentata</taxon>
        <taxon>Episquamata</taxon>
        <taxon>Laterata</taxon>
        <taxon>Lacertibaenia</taxon>
        <taxon>Lacertidae</taxon>
        <taxon>Podarcis</taxon>
    </lineage>
</organism>
<name>A0AA35L1T1_9SAUR</name>
<dbReference type="GO" id="GO:0035804">
    <property type="term" value="F:structural constituent of egg coat"/>
    <property type="evidence" value="ECO:0007669"/>
    <property type="project" value="UniProtKB-UniRule"/>
</dbReference>
<evidence type="ECO:0000313" key="17">
    <source>
        <dbReference type="EMBL" id="CAI5788315.1"/>
    </source>
</evidence>
<evidence type="ECO:0000256" key="8">
    <source>
        <dbReference type="ARBA" id="ARBA00022692"/>
    </source>
</evidence>
<dbReference type="GO" id="GO:0032190">
    <property type="term" value="F:acrosin binding"/>
    <property type="evidence" value="ECO:0007669"/>
    <property type="project" value="TreeGrafter"/>
</dbReference>
<feature type="region of interest" description="Disordered" evidence="15">
    <location>
        <begin position="360"/>
        <end position="381"/>
    </location>
</feature>
<comment type="function">
    <text evidence="14">Component of the zona pellucida, an extracellular matrix surrounding oocytes which mediates sperm binding, induction of the acrosome reaction and prevents post-fertilization polyspermy. The zona pellucida is composed of 3 to 4 glycoproteins, ZP1, ZP2, ZP3, and ZP4. ZP3 is essential for sperm binding and zona matrix formation.</text>
</comment>
<dbReference type="FunFam" id="2.60.40.4100:FF:000002">
    <property type="entry name" value="Zona pellucida sperm-binding protein 3"/>
    <property type="match status" value="1"/>
</dbReference>
<evidence type="ECO:0000256" key="11">
    <source>
        <dbReference type="ARBA" id="ARBA00023136"/>
    </source>
</evidence>
<feature type="region of interest" description="Disordered" evidence="15">
    <location>
        <begin position="35"/>
        <end position="60"/>
    </location>
</feature>
<feature type="compositionally biased region" description="Polar residues" evidence="15">
    <location>
        <begin position="360"/>
        <end position="370"/>
    </location>
</feature>
<sequence length="532" mass="58121">MWYSKGFGCLLLCCVIERVACATIGEFSRHKPVTGQLQNGASEESSRQADVPSPTQPLTLLPTSSPRPVAVQCHKDEMVIAVHRDLFGTGQLIQAVDLHLGLQGCRYTSAGASDLVVFEVGLQECGINLQTTADSLFYRTRLYYNPSSASSPGIVRNSSVEIPIECHYPREDKVSSNGTKPTGVPLTSTKSAEGGFRFSLRLMTDDWSAERESTRYWLGDYLHIQADVEREGDHLPVRLLVDSCVAKQTPEEEASLQYAILDFHGCLVDGRIHDVKSAFKIPRPRLETLQFTIEAFRFSGDIRNLIYIACHLRVVATDKGPDPLNKACSFNSQRSLWLPVEGSEDICNCCETGNCVSSKGWPSTNNPSNRRTSEQREQVTSGSAIIDISEGEAEADLLVGPLLILDAPWDLQRGEVETTDMGAQGESHVIEAEADSTVGRQFILKADERLGWLLDSDKAVTTTDDAPHTKSENVVEAKLTSATDESLGELAPPVEITKLSLQGTASQKGTVLEQIQTTAAAIVVLVLLSCFF</sequence>
<feature type="chain" id="PRO_5041482350" description="Zona pellucida sperm-binding protein 3" evidence="14">
    <location>
        <begin position="22"/>
        <end position="532"/>
    </location>
</feature>
<keyword evidence="6 14" id="KW-0272">Extracellular matrix</keyword>
<evidence type="ECO:0000256" key="9">
    <source>
        <dbReference type="ARBA" id="ARBA00022729"/>
    </source>
</evidence>
<dbReference type="AlphaFoldDB" id="A0AA35L1T1"/>
<dbReference type="PRINTS" id="PR00023">
    <property type="entry name" value="ZPELLUCIDA"/>
</dbReference>
<dbReference type="Gene3D" id="2.60.40.4100">
    <property type="entry name" value="Zona pellucida, ZP-C domain"/>
    <property type="match status" value="1"/>
</dbReference>
<dbReference type="Pfam" id="PF23344">
    <property type="entry name" value="ZP-N"/>
    <property type="match status" value="1"/>
</dbReference>
<dbReference type="Pfam" id="PF00100">
    <property type="entry name" value="Zona_pellucida"/>
    <property type="match status" value="1"/>
</dbReference>
<evidence type="ECO:0000256" key="7">
    <source>
        <dbReference type="ARBA" id="ARBA00022685"/>
    </source>
</evidence>
<dbReference type="SMART" id="SM00241">
    <property type="entry name" value="ZP"/>
    <property type="match status" value="1"/>
</dbReference>
<dbReference type="FunFam" id="2.60.40.3210:FF:000001">
    <property type="entry name" value="Zona pellucida sperm-binding protein 3"/>
    <property type="match status" value="1"/>
</dbReference>
<evidence type="ECO:0000256" key="5">
    <source>
        <dbReference type="ARBA" id="ARBA00022525"/>
    </source>
</evidence>
<keyword evidence="10" id="KW-1133">Transmembrane helix</keyword>
<evidence type="ECO:0000256" key="15">
    <source>
        <dbReference type="SAM" id="MobiDB-lite"/>
    </source>
</evidence>
<dbReference type="InterPro" id="IPR055355">
    <property type="entry name" value="ZP-C"/>
</dbReference>